<evidence type="ECO:0000313" key="3">
    <source>
        <dbReference type="EMBL" id="AAW44818.2"/>
    </source>
</evidence>
<feature type="compositionally biased region" description="Low complexity" evidence="1">
    <location>
        <begin position="626"/>
        <end position="645"/>
    </location>
</feature>
<dbReference type="SUPFAM" id="SSF52113">
    <property type="entry name" value="BRCT domain"/>
    <property type="match status" value="1"/>
</dbReference>
<feature type="compositionally biased region" description="Pro residues" evidence="1">
    <location>
        <begin position="448"/>
        <end position="462"/>
    </location>
</feature>
<dbReference type="VEuPathDB" id="FungiDB:CNG04440"/>
<feature type="compositionally biased region" description="Low complexity" evidence="1">
    <location>
        <begin position="1224"/>
        <end position="1245"/>
    </location>
</feature>
<feature type="compositionally biased region" description="Low complexity" evidence="1">
    <location>
        <begin position="680"/>
        <end position="731"/>
    </location>
</feature>
<feature type="compositionally biased region" description="Basic and acidic residues" evidence="1">
    <location>
        <begin position="38"/>
        <end position="48"/>
    </location>
</feature>
<gene>
    <name evidence="3" type="ordered locus">CNG04440</name>
</gene>
<dbReference type="InterPro" id="IPR036420">
    <property type="entry name" value="BRCT_dom_sf"/>
</dbReference>
<feature type="region of interest" description="Disordered" evidence="1">
    <location>
        <begin position="1405"/>
        <end position="1495"/>
    </location>
</feature>
<feature type="domain" description="BRCT" evidence="2">
    <location>
        <begin position="1366"/>
        <end position="1389"/>
    </location>
</feature>
<dbReference type="GO" id="GO:0030036">
    <property type="term" value="P:actin cytoskeleton organization"/>
    <property type="evidence" value="ECO:0000318"/>
    <property type="project" value="GO_Central"/>
</dbReference>
<keyword evidence="4" id="KW-1185">Reference proteome</keyword>
<feature type="compositionally biased region" description="Basic and acidic residues" evidence="1">
    <location>
        <begin position="536"/>
        <end position="545"/>
    </location>
</feature>
<feature type="domain" description="BRCT" evidence="2">
    <location>
        <begin position="283"/>
        <end position="303"/>
    </location>
</feature>
<feature type="compositionally biased region" description="Basic and acidic residues" evidence="1">
    <location>
        <begin position="1414"/>
        <end position="1429"/>
    </location>
</feature>
<proteinExistence type="predicted"/>
<protein>
    <recommendedName>
        <fullName evidence="2">BRCT domain-containing protein</fullName>
    </recommendedName>
</protein>
<reference evidence="3 4" key="1">
    <citation type="journal article" date="2005" name="Science">
        <title>The genome of the basidiomycetous yeast and human pathogen Cryptococcus neoformans.</title>
        <authorList>
            <person name="Loftus B.J."/>
            <person name="Fung E."/>
            <person name="Roncaglia P."/>
            <person name="Rowley D."/>
            <person name="Amedeo P."/>
            <person name="Bruno D."/>
            <person name="Vamathevan J."/>
            <person name="Miranda M."/>
            <person name="Anderson I.J."/>
            <person name="Fraser J.A."/>
            <person name="Allen J.E."/>
            <person name="Bosdet I.E."/>
            <person name="Brent M.R."/>
            <person name="Chiu R."/>
            <person name="Doering T.L."/>
            <person name="Donlin M.J."/>
            <person name="D'Souza C.A."/>
            <person name="Fox D.S."/>
            <person name="Grinberg V."/>
            <person name="Fu J."/>
            <person name="Fukushima M."/>
            <person name="Haas B.J."/>
            <person name="Huang J.C."/>
            <person name="Janbon G."/>
            <person name="Jones S.J."/>
            <person name="Koo H.L."/>
            <person name="Krzywinski M.I."/>
            <person name="Kwon-Chung J.K."/>
            <person name="Lengeler K.B."/>
            <person name="Maiti R."/>
            <person name="Marra M.A."/>
            <person name="Marra R.E."/>
            <person name="Mathewson C.A."/>
            <person name="Mitchell T.G."/>
            <person name="Pertea M."/>
            <person name="Riggs F.R."/>
            <person name="Salzberg S.L."/>
            <person name="Schein J.E."/>
            <person name="Shvartsbeyn A."/>
            <person name="Shin H."/>
            <person name="Shumway M."/>
            <person name="Specht C.A."/>
            <person name="Suh B.B."/>
            <person name="Tenney A."/>
            <person name="Utterback T.R."/>
            <person name="Wickes B.L."/>
            <person name="Wortman J.R."/>
            <person name="Wye N.H."/>
            <person name="Kronstad J.W."/>
            <person name="Lodge J.K."/>
            <person name="Heitman J."/>
            <person name="Davis R.W."/>
            <person name="Fraser C.M."/>
            <person name="Hyman R.W."/>
        </authorList>
    </citation>
    <scope>NUCLEOTIDE SEQUENCE [LARGE SCALE GENOMIC DNA]</scope>
    <source>
        <strain evidence="4">JEC21 / ATCC MYA-565</strain>
    </source>
</reference>
<dbReference type="InParanoid" id="Q5KDC9"/>
<dbReference type="HOGENOM" id="CLU_246725_0_0_1"/>
<dbReference type="PaxDb" id="214684-Q5KDC9"/>
<organism evidence="3 4">
    <name type="scientific">Cryptococcus deneoformans (strain JEC21 / ATCC MYA-565)</name>
    <name type="common">Cryptococcus neoformans var. neoformans serotype D</name>
    <dbReference type="NCBI Taxonomy" id="214684"/>
    <lineage>
        <taxon>Eukaryota</taxon>
        <taxon>Fungi</taxon>
        <taxon>Dikarya</taxon>
        <taxon>Basidiomycota</taxon>
        <taxon>Agaricomycotina</taxon>
        <taxon>Tremellomycetes</taxon>
        <taxon>Tremellales</taxon>
        <taxon>Cryptococcaceae</taxon>
        <taxon>Cryptococcus</taxon>
        <taxon>Cryptococcus neoformans species complex</taxon>
    </lineage>
</organism>
<feature type="compositionally biased region" description="Basic and acidic residues" evidence="1">
    <location>
        <begin position="900"/>
        <end position="909"/>
    </location>
</feature>
<dbReference type="Pfam" id="PF16589">
    <property type="entry name" value="BRCT_2"/>
    <property type="match status" value="1"/>
</dbReference>
<dbReference type="OrthoDB" id="2575495at2759"/>
<dbReference type="Gene3D" id="3.40.50.10190">
    <property type="entry name" value="BRCT domain"/>
    <property type="match status" value="1"/>
</dbReference>
<feature type="compositionally biased region" description="Polar residues" evidence="1">
    <location>
        <begin position="923"/>
        <end position="935"/>
    </location>
</feature>
<feature type="region of interest" description="Disordered" evidence="1">
    <location>
        <begin position="394"/>
        <end position="1051"/>
    </location>
</feature>
<feature type="compositionally biased region" description="Polar residues" evidence="1">
    <location>
        <begin position="835"/>
        <end position="856"/>
    </location>
</feature>
<feature type="compositionally biased region" description="Polar residues" evidence="1">
    <location>
        <begin position="1077"/>
        <end position="1090"/>
    </location>
</feature>
<feature type="compositionally biased region" description="Basic residues" evidence="1">
    <location>
        <begin position="946"/>
        <end position="958"/>
    </location>
</feature>
<dbReference type="PROSITE" id="PS50172">
    <property type="entry name" value="BRCT"/>
    <property type="match status" value="2"/>
</dbReference>
<dbReference type="KEGG" id="cne:CNG04440"/>
<dbReference type="GeneID" id="3258659"/>
<feature type="compositionally biased region" description="Low complexity" evidence="1">
    <location>
        <begin position="1143"/>
        <end position="1158"/>
    </location>
</feature>
<evidence type="ECO:0000256" key="1">
    <source>
        <dbReference type="SAM" id="MobiDB-lite"/>
    </source>
</evidence>
<accession>Q5KDC9</accession>
<feature type="compositionally biased region" description="Basic and acidic residues" evidence="1">
    <location>
        <begin position="1252"/>
        <end position="1262"/>
    </location>
</feature>
<feature type="compositionally biased region" description="Basic and acidic residues" evidence="1">
    <location>
        <begin position="984"/>
        <end position="1004"/>
    </location>
</feature>
<dbReference type="EMBL" id="AE017347">
    <property type="protein sequence ID" value="AAW44818.2"/>
    <property type="molecule type" value="Genomic_DNA"/>
</dbReference>
<feature type="region of interest" description="Disordered" evidence="1">
    <location>
        <begin position="1068"/>
        <end position="1284"/>
    </location>
</feature>
<feature type="compositionally biased region" description="Polar residues" evidence="1">
    <location>
        <begin position="864"/>
        <end position="899"/>
    </location>
</feature>
<evidence type="ECO:0000313" key="4">
    <source>
        <dbReference type="Proteomes" id="UP000002149"/>
    </source>
</evidence>
<sequence length="1495" mass="162566">MSHYPSDRDPVDPSRPAPYPPLPTHPRPYYSDPALRPPSRELSTRMHDYGGQWTAQDTYRRYPASESSGAAQPRREIDLREQLERRRKEREIERRRDELEMERQRDELEREQQRLERELEQRMEELEQERRRKEREGATKLKMRMAAPPRPAHPASPPPRPPSPAPTPSVRKPVFHDRGFFLAKDIIQAGGPSKTRLMSLIREKGKGTAFPDPLRPKVVYIIVRLDSSCPKNYTALAATGTETFHQCSITGDWTTPNVIKHLAKVKGDFPANEFSSGINRKYVLREEWVDECIAKKRLIDEREGFGGWEVKVTFDPSLANGPFLPPVPSAASAPPSLLARIGSSSISTPPDGETSRDVIGSNDLLSRIGSPSIQETVVSPGNLLSRIKSPSISLAQHGESSSNTLNEDGVDDQHRSSHFYVDPQSQSQSQPQSPTQSPPPAQQLLQRPPTPPMPPQLSPLPTRPFSRSSQPLPTPPTGGDGGEPLTQPVPRASTTTSSPLDLSLPSRPAGRQYEDQRHESQRERPNYDNQRLPPRQPRERERGMDPRFSSSRSRSPLASPPIGQTSRRNRRPSHSPPPPARRRSPSPLTHAYQDSYPRFSQAGEEHLSSRPNTPPTPGVPDMPTSNNSLTANQTQAQTLNQNQNQIGLGHLPNASQATFTSSLPPQTSRPSQPTRPITGPLLNSRLPSRPSELPLQPSPSSQFAQPTQPTSTPESASTSASASASARPQTTMRSVPVAVPLSGHGAPHRRMTPAPGPSAAQVRSPNLSSRLSQPAQPVVLPLSQPPQTHVQYPPSPPHSASETVRQSQTVPLQPQTQSQPQSQSHSQLQQRTQPSSHRSPQNVPAPQASQASHSTHPTPPVKPLSSQSKGSTAVNTGQGVNQGTTIPPLTGTRTGAGTDQHQHQLDVKNMEAVVGAGARAENSKGTNQSLIQSQVKSEDKKDNSVKGRKKNAGKKKGKGKEIQNGAQIAKVESQKGKLQLKSENQNRDQNWRNGTDEAKEEKIDANLNVEQGEHGEKNKVDQKGQSQKEKGKPKVIPDAEAETFSSSQGSLHFSLPVVDTLPLSIHPARPEHAKLTQPIQPDHPSQSSEPFDSFHLPSSLPFPQSDTLGLASSPDVLTTPGASHEQALSLVNNGSMQSPLPPSQTLASSSSLSSPNASVRSVQALQPLQSTMASSDRAAGSSTEHEQILPSSPGQVAHVPRVRPDAHTSTIPSPLFLRMPPISSPSASPHNLSSRTLASSSTTASQVSVPMQEKEKDKDQIKVDQNGSQAGKIESVDKGKGEERLGDTQGAGLFTVAGAVPLSFWVYGGSRARTLEIVITHAGGGILTSPTLAGFLVLPLPPSSPINNPDHIEAVRSVRGQEWRVVVSEEWVLDCVEKGELLDVKRYLLEVPPSEEEEVAGVLEDIDMEEEEEIRGGGEGHSDEREGNSDGHGNAGESVRIEEAINSEKSAIKKPEKSSSGWMSMFTRKRPAPDGDEEVYIGKRGRGFHSDDTSA</sequence>
<feature type="compositionally biased region" description="Basic and acidic residues" evidence="1">
    <location>
        <begin position="936"/>
        <end position="945"/>
    </location>
</feature>
<feature type="region of interest" description="Disordered" evidence="1">
    <location>
        <begin position="123"/>
        <end position="172"/>
    </location>
</feature>
<feature type="compositionally biased region" description="Basic and acidic residues" evidence="1">
    <location>
        <begin position="1"/>
        <end position="12"/>
    </location>
</feature>
<feature type="compositionally biased region" description="Basic and acidic residues" evidence="1">
    <location>
        <begin position="512"/>
        <end position="526"/>
    </location>
</feature>
<feature type="compositionally biased region" description="Polar residues" evidence="1">
    <location>
        <begin position="1159"/>
        <end position="1174"/>
    </location>
</feature>
<feature type="compositionally biased region" description="Low complexity" evidence="1">
    <location>
        <begin position="773"/>
        <end position="787"/>
    </location>
</feature>
<feature type="compositionally biased region" description="Basic and acidic residues" evidence="1">
    <location>
        <begin position="73"/>
        <end position="110"/>
    </location>
</feature>
<feature type="compositionally biased region" description="Basic and acidic residues" evidence="1">
    <location>
        <begin position="1011"/>
        <end position="1037"/>
    </location>
</feature>
<feature type="compositionally biased region" description="Polar residues" evidence="1">
    <location>
        <begin position="653"/>
        <end position="675"/>
    </location>
</feature>
<feature type="compositionally biased region" description="Low complexity" evidence="1">
    <location>
        <begin position="423"/>
        <end position="435"/>
    </location>
</feature>
<feature type="compositionally biased region" description="Low complexity" evidence="1">
    <location>
        <begin position="493"/>
        <end position="508"/>
    </location>
</feature>
<feature type="compositionally biased region" description="Basic and acidic residues" evidence="1">
    <location>
        <begin position="123"/>
        <end position="139"/>
    </location>
</feature>
<feature type="compositionally biased region" description="Pro residues" evidence="1">
    <location>
        <begin position="13"/>
        <end position="26"/>
    </location>
</feature>
<dbReference type="Proteomes" id="UP000002149">
    <property type="component" value="Chromosome 7"/>
</dbReference>
<evidence type="ECO:0000259" key="2">
    <source>
        <dbReference type="PROSITE" id="PS50172"/>
    </source>
</evidence>
<dbReference type="RefSeq" id="XP_572125.2">
    <property type="nucleotide sequence ID" value="XM_572125.2"/>
</dbReference>
<feature type="compositionally biased region" description="Polar residues" evidence="1">
    <location>
        <begin position="394"/>
        <end position="406"/>
    </location>
</feature>
<feature type="compositionally biased region" description="Pro residues" evidence="1">
    <location>
        <begin position="148"/>
        <end position="167"/>
    </location>
</feature>
<feature type="region of interest" description="Disordered" evidence="1">
    <location>
        <begin position="1"/>
        <end position="110"/>
    </location>
</feature>
<feature type="compositionally biased region" description="Polar residues" evidence="1">
    <location>
        <begin position="761"/>
        <end position="772"/>
    </location>
</feature>
<feature type="compositionally biased region" description="Basic and acidic residues" evidence="1">
    <location>
        <begin position="1274"/>
        <end position="1284"/>
    </location>
</feature>
<feature type="compositionally biased region" description="Low complexity" evidence="1">
    <location>
        <begin position="806"/>
        <end position="834"/>
    </location>
</feature>
<feature type="compositionally biased region" description="Low complexity" evidence="1">
    <location>
        <begin position="546"/>
        <end position="561"/>
    </location>
</feature>
<name>Q5KDC9_CRYD1</name>
<dbReference type="InterPro" id="IPR001357">
    <property type="entry name" value="BRCT_dom"/>
</dbReference>